<dbReference type="Ensembl" id="ENSORLT00020018866.1">
    <property type="protein sequence ID" value="ENSORLP00020011863.1"/>
    <property type="gene ID" value="ENSORLG00020012804.1"/>
</dbReference>
<dbReference type="AlphaFoldDB" id="A0A3P9KTV3"/>
<proteinExistence type="predicted"/>
<feature type="transmembrane region" description="Helical" evidence="1">
    <location>
        <begin position="55"/>
        <end position="83"/>
    </location>
</feature>
<evidence type="ECO:0000313" key="3">
    <source>
        <dbReference type="Proteomes" id="UP000265180"/>
    </source>
</evidence>
<evidence type="ECO:0000256" key="1">
    <source>
        <dbReference type="SAM" id="Phobius"/>
    </source>
</evidence>
<accession>A0A3P9KTV3</accession>
<organism evidence="2 3">
    <name type="scientific">Oryzias latipes</name>
    <name type="common">Japanese rice fish</name>
    <name type="synonym">Japanese killifish</name>
    <dbReference type="NCBI Taxonomy" id="8090"/>
    <lineage>
        <taxon>Eukaryota</taxon>
        <taxon>Metazoa</taxon>
        <taxon>Chordata</taxon>
        <taxon>Craniata</taxon>
        <taxon>Vertebrata</taxon>
        <taxon>Euteleostomi</taxon>
        <taxon>Actinopterygii</taxon>
        <taxon>Neopterygii</taxon>
        <taxon>Teleostei</taxon>
        <taxon>Neoteleostei</taxon>
        <taxon>Acanthomorphata</taxon>
        <taxon>Ovalentaria</taxon>
        <taxon>Atherinomorphae</taxon>
        <taxon>Beloniformes</taxon>
        <taxon>Adrianichthyidae</taxon>
        <taxon>Oryziinae</taxon>
        <taxon>Oryzias</taxon>
    </lineage>
</organism>
<evidence type="ECO:0000313" key="2">
    <source>
        <dbReference type="Ensembl" id="ENSORLP00020011863.1"/>
    </source>
</evidence>
<dbReference type="Proteomes" id="UP000265180">
    <property type="component" value="Chromosome 7"/>
</dbReference>
<reference evidence="2" key="4">
    <citation type="submission" date="2025-09" db="UniProtKB">
        <authorList>
            <consortium name="Ensembl"/>
        </authorList>
    </citation>
    <scope>IDENTIFICATION</scope>
    <source>
        <strain evidence="2">HNI</strain>
    </source>
</reference>
<keyword evidence="1" id="KW-1133">Transmembrane helix</keyword>
<reference evidence="2" key="3">
    <citation type="submission" date="2025-08" db="UniProtKB">
        <authorList>
            <consortium name="Ensembl"/>
        </authorList>
    </citation>
    <scope>IDENTIFICATION</scope>
    <source>
        <strain evidence="2">HNI</strain>
    </source>
</reference>
<name>A0A3P9KTV3_ORYLA</name>
<keyword evidence="1" id="KW-0812">Transmembrane</keyword>
<keyword evidence="1" id="KW-0472">Membrane</keyword>
<reference key="1">
    <citation type="journal article" date="2007" name="Nature">
        <title>The medaka draft genome and insights into vertebrate genome evolution.</title>
        <authorList>
            <person name="Kasahara M."/>
            <person name="Naruse K."/>
            <person name="Sasaki S."/>
            <person name="Nakatani Y."/>
            <person name="Qu W."/>
            <person name="Ahsan B."/>
            <person name="Yamada T."/>
            <person name="Nagayasu Y."/>
            <person name="Doi K."/>
            <person name="Kasai Y."/>
            <person name="Jindo T."/>
            <person name="Kobayashi D."/>
            <person name="Shimada A."/>
            <person name="Toyoda A."/>
            <person name="Kuroki Y."/>
            <person name="Fujiyama A."/>
            <person name="Sasaki T."/>
            <person name="Shimizu A."/>
            <person name="Asakawa S."/>
            <person name="Shimizu N."/>
            <person name="Hashimoto S."/>
            <person name="Yang J."/>
            <person name="Lee Y."/>
            <person name="Matsushima K."/>
            <person name="Sugano S."/>
            <person name="Sakaizumi M."/>
            <person name="Narita T."/>
            <person name="Ohishi K."/>
            <person name="Haga S."/>
            <person name="Ohta F."/>
            <person name="Nomoto H."/>
            <person name="Nogata K."/>
            <person name="Morishita T."/>
            <person name="Endo T."/>
            <person name="Shin-I T."/>
            <person name="Takeda H."/>
            <person name="Morishita S."/>
            <person name="Kohara Y."/>
        </authorList>
    </citation>
    <scope>NUCLEOTIDE SEQUENCE [LARGE SCALE GENOMIC DNA]</scope>
    <source>
        <strain>Hd-rR</strain>
    </source>
</reference>
<protein>
    <submittedName>
        <fullName evidence="2">Uncharacterized protein</fullName>
    </submittedName>
</protein>
<sequence>VVALLEGAHKKRYRQKQHLQNSTPIIFKSIVKAFPVVFSSFCKHLWLSLSVLVSLHVSCCVCVCTMGLFCVCIHVFVGVFCMIRRLSPKLPWL</sequence>
<reference evidence="2 3" key="2">
    <citation type="submission" date="2017-04" db="EMBL/GenBank/DDBJ databases">
        <title>CpG methylation of centromeres and impact of large insertions on vertebrate speciation.</title>
        <authorList>
            <person name="Ichikawa K."/>
            <person name="Yoshimura J."/>
            <person name="Morishita S."/>
        </authorList>
    </citation>
    <scope>NUCLEOTIDE SEQUENCE</scope>
    <source>
        <strain evidence="2 3">HNI</strain>
    </source>
</reference>